<dbReference type="Proteomes" id="UP000198623">
    <property type="component" value="Unassembled WGS sequence"/>
</dbReference>
<feature type="transmembrane region" description="Helical" evidence="7">
    <location>
        <begin position="64"/>
        <end position="86"/>
    </location>
</feature>
<protein>
    <recommendedName>
        <fullName evidence="7">Flagellar protein</fullName>
    </recommendedName>
</protein>
<keyword evidence="3 7" id="KW-1133">Transmembrane helix</keyword>
<dbReference type="GO" id="GO:0044781">
    <property type="term" value="P:bacterial-type flagellum organization"/>
    <property type="evidence" value="ECO:0007669"/>
    <property type="project" value="UniProtKB-UniRule"/>
</dbReference>
<organism evidence="8 9">
    <name type="scientific">Neptunomonas qingdaonensis</name>
    <dbReference type="NCBI Taxonomy" id="1045558"/>
    <lineage>
        <taxon>Bacteria</taxon>
        <taxon>Pseudomonadati</taxon>
        <taxon>Pseudomonadota</taxon>
        <taxon>Gammaproteobacteria</taxon>
        <taxon>Oceanospirillales</taxon>
        <taxon>Oceanospirillaceae</taxon>
        <taxon>Neptunomonas</taxon>
    </lineage>
</organism>
<feature type="transmembrane region" description="Helical" evidence="7">
    <location>
        <begin position="7"/>
        <end position="24"/>
    </location>
</feature>
<dbReference type="InterPro" id="IPR022781">
    <property type="entry name" value="Flagellar_biosynth_FliO"/>
</dbReference>
<keyword evidence="5 7" id="KW-0975">Bacterial flagellum</keyword>
<dbReference type="PANTHER" id="PTHR38766:SF1">
    <property type="entry name" value="FLAGELLAR PROTEIN FLIO"/>
    <property type="match status" value="1"/>
</dbReference>
<sequence length="169" mass="18186">MKNYLYGYYVFAGLALFSSTLIAAEESAGELAGETARETTREAVKEAAIEPAAPISQDVLTSQAIMQMLLGLALVVVVILLLAWALRRVSNLHQSHQKMKIVSSLSLGTRERAVLIEVGDRQLLLGVAAGHVSLLESFPEKVISTAPKSEFAKTLKDSMKESIVAGDSK</sequence>
<comment type="subcellular location">
    <subcellularLocation>
        <location evidence="7">Cell membrane</location>
    </subcellularLocation>
    <subcellularLocation>
        <location evidence="7">Bacterial flagellum basal body</location>
    </subcellularLocation>
</comment>
<dbReference type="EMBL" id="FOOU01000002">
    <property type="protein sequence ID" value="SFF96929.1"/>
    <property type="molecule type" value="Genomic_DNA"/>
</dbReference>
<dbReference type="InterPro" id="IPR052205">
    <property type="entry name" value="FliO/MopB"/>
</dbReference>
<evidence type="ECO:0000256" key="5">
    <source>
        <dbReference type="ARBA" id="ARBA00023143"/>
    </source>
</evidence>
<dbReference type="Pfam" id="PF04347">
    <property type="entry name" value="FliO"/>
    <property type="match status" value="1"/>
</dbReference>
<keyword evidence="8" id="KW-0282">Flagellum</keyword>
<name>A0A1I2N247_9GAMM</name>
<evidence type="ECO:0000313" key="8">
    <source>
        <dbReference type="EMBL" id="SFF96929.1"/>
    </source>
</evidence>
<gene>
    <name evidence="8" type="ORF">SAMN05216175_102197</name>
</gene>
<evidence type="ECO:0000256" key="7">
    <source>
        <dbReference type="RuleBase" id="RU362064"/>
    </source>
</evidence>
<keyword evidence="4 7" id="KW-0472">Membrane</keyword>
<dbReference type="NCBIfam" id="TIGR03500">
    <property type="entry name" value="FliO_TIGR"/>
    <property type="match status" value="1"/>
</dbReference>
<dbReference type="GO" id="GO:0009425">
    <property type="term" value="C:bacterial-type flagellum basal body"/>
    <property type="evidence" value="ECO:0007669"/>
    <property type="project" value="UniProtKB-SubCell"/>
</dbReference>
<comment type="similarity">
    <text evidence="6 7">Belongs to the FliO/MopB family.</text>
</comment>
<dbReference type="RefSeq" id="WP_090724713.1">
    <property type="nucleotide sequence ID" value="NZ_FOOU01000002.1"/>
</dbReference>
<dbReference type="AlphaFoldDB" id="A0A1I2N247"/>
<keyword evidence="8" id="KW-0966">Cell projection</keyword>
<evidence type="ECO:0000256" key="1">
    <source>
        <dbReference type="ARBA" id="ARBA00022475"/>
    </source>
</evidence>
<evidence type="ECO:0000256" key="6">
    <source>
        <dbReference type="ARBA" id="ARBA00037937"/>
    </source>
</evidence>
<accession>A0A1I2N247</accession>
<dbReference type="GO" id="GO:0005886">
    <property type="term" value="C:plasma membrane"/>
    <property type="evidence" value="ECO:0007669"/>
    <property type="project" value="UniProtKB-SubCell"/>
</dbReference>
<evidence type="ECO:0000256" key="2">
    <source>
        <dbReference type="ARBA" id="ARBA00022692"/>
    </source>
</evidence>
<keyword evidence="2 7" id="KW-0812">Transmembrane</keyword>
<dbReference type="STRING" id="1045558.SAMN05216175_102197"/>
<reference evidence="9" key="1">
    <citation type="submission" date="2016-10" db="EMBL/GenBank/DDBJ databases">
        <authorList>
            <person name="Varghese N."/>
            <person name="Submissions S."/>
        </authorList>
    </citation>
    <scope>NUCLEOTIDE SEQUENCE [LARGE SCALE GENOMIC DNA]</scope>
    <source>
        <strain evidence="9">CGMCC 1.10971</strain>
    </source>
</reference>
<evidence type="ECO:0000256" key="4">
    <source>
        <dbReference type="ARBA" id="ARBA00023136"/>
    </source>
</evidence>
<dbReference type="OrthoDB" id="5741235at2"/>
<dbReference type="PANTHER" id="PTHR38766">
    <property type="entry name" value="FLAGELLAR PROTEIN FLIO"/>
    <property type="match status" value="1"/>
</dbReference>
<keyword evidence="9" id="KW-1185">Reference proteome</keyword>
<evidence type="ECO:0000256" key="3">
    <source>
        <dbReference type="ARBA" id="ARBA00022989"/>
    </source>
</evidence>
<keyword evidence="1 7" id="KW-1003">Cell membrane</keyword>
<evidence type="ECO:0000313" key="9">
    <source>
        <dbReference type="Proteomes" id="UP000198623"/>
    </source>
</evidence>
<proteinExistence type="inferred from homology"/>
<keyword evidence="8" id="KW-0969">Cilium</keyword>